<dbReference type="InterPro" id="IPR002556">
    <property type="entry name" value="Arteri_GP3"/>
</dbReference>
<dbReference type="Proteomes" id="UP000171565">
    <property type="component" value="Segment"/>
</dbReference>
<evidence type="ECO:0000313" key="2">
    <source>
        <dbReference type="Proteomes" id="UP000171565"/>
    </source>
</evidence>
<sequence length="213" mass="23708">MVSHWVLCTALLCFSLCYPCCSLDSNSSLSNQAPSSFCFLLPVGNVSIDLNLTALVCKPENVNATNTPTTHVFIPRGRASVDNKMGCAILRSTKGYWTYPKVSENARLESMHYPIRLALQESHDHVVALLTAVVQVFPETFGLDRNESRHFNFSLVHQNQSVYYRVCITGTPVLSNSSLAQYIIMAQPSLDLYFVELLRPFLLSLVVLAMSNV</sequence>
<dbReference type="KEGG" id="vg:23631991"/>
<keyword evidence="2" id="KW-1185">Reference proteome</keyword>
<name>A0A0B6C103_9NIDO</name>
<reference evidence="1 2" key="2">
    <citation type="submission" date="2015-02" db="EMBL/GenBank/DDBJ databases">
        <title>Virome of African Animals.</title>
        <authorList>
            <person name="Ng T.F.F."/>
            <person name="LeBreton M."/>
            <person name="Schneider B.S."/>
            <person name="Gillis A."/>
            <person name="Tamoufe U."/>
            <person name="Diffo L.D.D."/>
            <person name="Takuo J.M."/>
            <person name="Kondov N.O."/>
            <person name="Coffey L."/>
            <person name="Wolfe N.D."/>
            <person name="Delwart E."/>
        </authorList>
    </citation>
    <scope>NUCLEOTIDE SEQUENCE [LARGE SCALE GENOMIC DNA]</scope>
    <source>
        <strain evidence="1">PREDICT-06530</strain>
    </source>
</reference>
<accession>A0A0B6C103</accession>
<dbReference type="EMBL" id="KP126831">
    <property type="protein sequence ID" value="AJI43727.1"/>
    <property type="molecule type" value="Genomic_RNA"/>
</dbReference>
<dbReference type="RefSeq" id="YP_009121775.1">
    <property type="nucleotide sequence ID" value="NC_026509.1"/>
</dbReference>
<proteinExistence type="predicted"/>
<organism evidence="1 2">
    <name type="scientific">DeBrazza's monkey arterivirus</name>
    <dbReference type="NCBI Taxonomy" id="1965063"/>
    <lineage>
        <taxon>Viruses</taxon>
        <taxon>Riboviria</taxon>
        <taxon>Orthornavirae</taxon>
        <taxon>Pisuviricota</taxon>
        <taxon>Pisoniviricetes</taxon>
        <taxon>Nidovirales</taxon>
        <taxon>Arnidovirineae</taxon>
        <taxon>Arteriviridae</taxon>
        <taxon>Simarterivirinae</taxon>
        <taxon>Iotaarterivirus</taxon>
        <taxon>Debiartevirus</taxon>
        <taxon>Iotaarterivirus debrazmo</taxon>
    </lineage>
</organism>
<dbReference type="Pfam" id="PF01606">
    <property type="entry name" value="Arteri_env"/>
    <property type="match status" value="1"/>
</dbReference>
<evidence type="ECO:0000313" key="1">
    <source>
        <dbReference type="EMBL" id="AJI43727.1"/>
    </source>
</evidence>
<dbReference type="GeneID" id="23631991"/>
<protein>
    <submittedName>
        <fullName evidence="1">ORF3' protein</fullName>
    </submittedName>
</protein>
<dbReference type="OrthoDB" id="28015at10239"/>
<gene>
    <name evidence="1" type="primary">ORF3'</name>
</gene>
<reference evidence="1 2" key="1">
    <citation type="submission" date="2014-11" db="EMBL/GenBank/DDBJ databases">
        <authorList>
            <consortium name="USAID EPT PREDICT program"/>
            <person name="Ng T.F.F."/>
            <person name="LeBreton M."/>
            <person name="Schneider B.S."/>
            <person name="Gillis A."/>
            <person name="Tamoufe U."/>
            <person name="Diffo L.D.D."/>
            <person name="Takuo J.M."/>
            <person name="Kondov N.O."/>
            <person name="Coffey L."/>
            <person name="Wolfe N.D."/>
            <person name="Delwart E."/>
        </authorList>
    </citation>
    <scope>NUCLEOTIDE SEQUENCE [LARGE SCALE GENOMIC DNA]</scope>
    <source>
        <strain evidence="1">PREDICT-06530</strain>
    </source>
</reference>